<evidence type="ECO:0000313" key="3">
    <source>
        <dbReference type="Proteomes" id="UP000007382"/>
    </source>
</evidence>
<evidence type="ECO:0000256" key="1">
    <source>
        <dbReference type="SAM" id="MobiDB-lite"/>
    </source>
</evidence>
<reference evidence="2 3" key="1">
    <citation type="journal article" date="2012" name="J. Bacteriol.">
        <title>Complete Genome Sequence of Leptospirillum ferrooxidans Strain C2-3, Isolated from a Fresh Volcanic Ash Deposit on the Island of Miyake, Japan.</title>
        <authorList>
            <person name="Fujimura R."/>
            <person name="Sato Y."/>
            <person name="Nishizawa T."/>
            <person name="Oshima K."/>
            <person name="Kim S.-W."/>
            <person name="Hattori M."/>
            <person name="Kamijo T."/>
            <person name="Ohta H."/>
        </authorList>
    </citation>
    <scope>NUCLEOTIDE SEQUENCE [LARGE SCALE GENOMIC DNA]</scope>
    <source>
        <strain evidence="2 3">C2-3</strain>
    </source>
</reference>
<dbReference type="Proteomes" id="UP000007382">
    <property type="component" value="Chromosome"/>
</dbReference>
<organism evidence="2 3">
    <name type="scientific">Leptospirillum ferrooxidans (strain C2-3)</name>
    <dbReference type="NCBI Taxonomy" id="1162668"/>
    <lineage>
        <taxon>Bacteria</taxon>
        <taxon>Pseudomonadati</taxon>
        <taxon>Nitrospirota</taxon>
        <taxon>Nitrospiria</taxon>
        <taxon>Nitrospirales</taxon>
        <taxon>Nitrospiraceae</taxon>
        <taxon>Leptospirillum</taxon>
    </lineage>
</organism>
<reference evidence="3" key="2">
    <citation type="submission" date="2012-03" db="EMBL/GenBank/DDBJ databases">
        <title>The complete genome sequence of the pioneer microbe on fresh volcanic deposit, Leptospirillum ferrooxidans strain C2-3.</title>
        <authorList>
            <person name="Fujimura R."/>
            <person name="Sato Y."/>
            <person name="Nishizawa T."/>
            <person name="Nanba K."/>
            <person name="Oshima K."/>
            <person name="Hattori M."/>
            <person name="Kamijo T."/>
            <person name="Ohta H."/>
        </authorList>
    </citation>
    <scope>NUCLEOTIDE SEQUENCE [LARGE SCALE GENOMIC DNA]</scope>
    <source>
        <strain evidence="3">C2-3</strain>
    </source>
</reference>
<name>I0IR56_LEPFC</name>
<dbReference type="EMBL" id="AP012342">
    <property type="protein sequence ID" value="BAM07755.1"/>
    <property type="molecule type" value="Genomic_DNA"/>
</dbReference>
<sequence length="65" mass="7264">MAEFGVNSVSNLDNPVPGVRETDYARQTKEADQERRREETVTPPPRESPGSFPQKTLGGRLDIHV</sequence>
<dbReference type="RefSeq" id="WP_014450238.1">
    <property type="nucleotide sequence ID" value="NC_017094.1"/>
</dbReference>
<gene>
    <name evidence="2" type="ordered locus">LFE_2082</name>
</gene>
<proteinExistence type="predicted"/>
<dbReference type="HOGENOM" id="CLU_2844518_0_0_0"/>
<dbReference type="AlphaFoldDB" id="I0IR56"/>
<accession>I0IR56</accession>
<evidence type="ECO:0000313" key="2">
    <source>
        <dbReference type="EMBL" id="BAM07755.1"/>
    </source>
</evidence>
<dbReference type="STRING" id="1162668.LFE_2082"/>
<keyword evidence="3" id="KW-1185">Reference proteome</keyword>
<feature type="region of interest" description="Disordered" evidence="1">
    <location>
        <begin position="1"/>
        <end position="65"/>
    </location>
</feature>
<protein>
    <submittedName>
        <fullName evidence="2">Uncharacterized protein</fullName>
    </submittedName>
</protein>
<dbReference type="PATRIC" id="fig|1162668.3.peg.2467"/>
<feature type="compositionally biased region" description="Basic and acidic residues" evidence="1">
    <location>
        <begin position="20"/>
        <end position="40"/>
    </location>
</feature>
<dbReference type="KEGG" id="lfc:LFE_2082"/>
<dbReference type="OrthoDB" id="9815661at2"/>